<accession>A0ABP8P1R0</accession>
<evidence type="ECO:0000313" key="3">
    <source>
        <dbReference type="Proteomes" id="UP001500731"/>
    </source>
</evidence>
<organism evidence="2 3">
    <name type="scientific">Microbacterium panaciterrae</name>
    <dbReference type="NCBI Taxonomy" id="985759"/>
    <lineage>
        <taxon>Bacteria</taxon>
        <taxon>Bacillati</taxon>
        <taxon>Actinomycetota</taxon>
        <taxon>Actinomycetes</taxon>
        <taxon>Micrococcales</taxon>
        <taxon>Microbacteriaceae</taxon>
        <taxon>Microbacterium</taxon>
    </lineage>
</organism>
<dbReference type="EMBL" id="BAABGP010000003">
    <property type="protein sequence ID" value="GAA4477961.1"/>
    <property type="molecule type" value="Genomic_DNA"/>
</dbReference>
<evidence type="ECO:0000259" key="1">
    <source>
        <dbReference type="PROSITE" id="PS51819"/>
    </source>
</evidence>
<name>A0ABP8P1R0_9MICO</name>
<dbReference type="Proteomes" id="UP001500731">
    <property type="component" value="Unassembled WGS sequence"/>
</dbReference>
<keyword evidence="3" id="KW-1185">Reference proteome</keyword>
<proteinExistence type="predicted"/>
<feature type="domain" description="VOC" evidence="1">
    <location>
        <begin position="21"/>
        <end position="141"/>
    </location>
</feature>
<dbReference type="SUPFAM" id="SSF54593">
    <property type="entry name" value="Glyoxalase/Bleomycin resistance protein/Dihydroxybiphenyl dioxygenase"/>
    <property type="match status" value="1"/>
</dbReference>
<gene>
    <name evidence="2" type="ORF">GCM10023171_01390</name>
</gene>
<evidence type="ECO:0000313" key="2">
    <source>
        <dbReference type="EMBL" id="GAA4477961.1"/>
    </source>
</evidence>
<dbReference type="InterPro" id="IPR037523">
    <property type="entry name" value="VOC_core"/>
</dbReference>
<sequence length="158" mass="17166">MLGRREDDDAPGLGIIMFENLMATAVLPAADIDRAKGWWHDVLGRDPISFDVESGTLFYDVGGTMVMVYRTDFAGTAKNTAFNLATDDIDRDVTALRTHGVVFHDYDFPGLKTVDGIAQLGTLRGAWFDDSEGNIIALSQPAPEMIEMAKRVRAGAAA</sequence>
<protein>
    <recommendedName>
        <fullName evidence="1">VOC domain-containing protein</fullName>
    </recommendedName>
</protein>
<dbReference type="PROSITE" id="PS51819">
    <property type="entry name" value="VOC"/>
    <property type="match status" value="1"/>
</dbReference>
<dbReference type="Gene3D" id="3.10.180.10">
    <property type="entry name" value="2,3-Dihydroxybiphenyl 1,2-Dioxygenase, domain 1"/>
    <property type="match status" value="1"/>
</dbReference>
<comment type="caution">
    <text evidence="2">The sequence shown here is derived from an EMBL/GenBank/DDBJ whole genome shotgun (WGS) entry which is preliminary data.</text>
</comment>
<dbReference type="InterPro" id="IPR029068">
    <property type="entry name" value="Glyas_Bleomycin-R_OHBP_Dase"/>
</dbReference>
<reference evidence="3" key="1">
    <citation type="journal article" date="2019" name="Int. J. Syst. Evol. Microbiol.">
        <title>The Global Catalogue of Microorganisms (GCM) 10K type strain sequencing project: providing services to taxonomists for standard genome sequencing and annotation.</title>
        <authorList>
            <consortium name="The Broad Institute Genomics Platform"/>
            <consortium name="The Broad Institute Genome Sequencing Center for Infectious Disease"/>
            <person name="Wu L."/>
            <person name="Ma J."/>
        </authorList>
    </citation>
    <scope>NUCLEOTIDE SEQUENCE [LARGE SCALE GENOMIC DNA]</scope>
    <source>
        <strain evidence="3">JCM 17839</strain>
    </source>
</reference>